<feature type="compositionally biased region" description="Basic and acidic residues" evidence="1">
    <location>
        <begin position="87"/>
        <end position="100"/>
    </location>
</feature>
<accession>A0A423X127</accession>
<feature type="compositionally biased region" description="Low complexity" evidence="1">
    <location>
        <begin position="355"/>
        <end position="375"/>
    </location>
</feature>
<feature type="compositionally biased region" description="Basic and acidic residues" evidence="1">
    <location>
        <begin position="492"/>
        <end position="502"/>
    </location>
</feature>
<feature type="compositionally biased region" description="Basic and acidic residues" evidence="1">
    <location>
        <begin position="67"/>
        <end position="76"/>
    </location>
</feature>
<gene>
    <name evidence="2" type="ORF">VMCG_02282</name>
</gene>
<sequence>MDALTNLRDLCPDWARRIDELSGQIEQRQQELAELAAQQQQQSERSSDGRTGSKKSLRKRGSTESLRPNDDCDEAHPNPAITPARTSPEHNKNPAQEARRASVASRGGIDKPQKGPGNGNGNVNGNNNGHSSSSPSTSERQTNQAVAVASAKARAAMRRTQLSRRRAAESFLSADGATPAKYRSRNLVIVYYDSYVQSFFEELVKFVSASRNLMRKAKMAARVAQIKRMAELEMPDDDDSESLGEEPRINGNGPARLVPPQPAPMALKPDTSNAGPGATIGESKENGVGEHKDLKVPAADDKPDERNGNGDSPAPIRAGQPYLGPVTAPGSNGNGNGNSNGHKPSSPAPRPTPAPVSARPSMTAGFSSFSGLGFGESQQQDVFDELDKGLEYVQSMCEHAAHQFLRDGDCADEIVKIKDRLNETKEKADREMERLLQQGDSNGALDSGTKEEAVRSRNYRPQSLKRDTLGVGFPAARARTSLGSVRLSTPKAESEKPAAEKEPIEGLLGQSSGLLEVDERAAIHDGPIQIDKGDGSAKDGALMLPGGCVVGALWPRRGRAARHPISQPRQP</sequence>
<dbReference type="AlphaFoldDB" id="A0A423X127"/>
<feature type="compositionally biased region" description="Basic residues" evidence="1">
    <location>
        <begin position="155"/>
        <end position="165"/>
    </location>
</feature>
<feature type="compositionally biased region" description="Low complexity" evidence="1">
    <location>
        <begin position="29"/>
        <end position="44"/>
    </location>
</feature>
<feature type="region of interest" description="Disordered" evidence="1">
    <location>
        <begin position="29"/>
        <end position="165"/>
    </location>
</feature>
<feature type="compositionally biased region" description="Acidic residues" evidence="1">
    <location>
        <begin position="233"/>
        <end position="244"/>
    </location>
</feature>
<organism evidence="2 3">
    <name type="scientific">Cytospora schulzeri</name>
    <dbReference type="NCBI Taxonomy" id="448051"/>
    <lineage>
        <taxon>Eukaryota</taxon>
        <taxon>Fungi</taxon>
        <taxon>Dikarya</taxon>
        <taxon>Ascomycota</taxon>
        <taxon>Pezizomycotina</taxon>
        <taxon>Sordariomycetes</taxon>
        <taxon>Sordariomycetidae</taxon>
        <taxon>Diaporthales</taxon>
        <taxon>Cytosporaceae</taxon>
        <taxon>Cytospora</taxon>
    </lineage>
</organism>
<dbReference type="EMBL" id="LKEA01000004">
    <property type="protein sequence ID" value="ROW09521.1"/>
    <property type="molecule type" value="Genomic_DNA"/>
</dbReference>
<name>A0A423X127_9PEZI</name>
<dbReference type="OrthoDB" id="3886346at2759"/>
<keyword evidence="3" id="KW-1185">Reference proteome</keyword>
<evidence type="ECO:0000313" key="2">
    <source>
        <dbReference type="EMBL" id="ROW09521.1"/>
    </source>
</evidence>
<feature type="compositionally biased region" description="Basic and acidic residues" evidence="1">
    <location>
        <begin position="282"/>
        <end position="308"/>
    </location>
</feature>
<feature type="region of interest" description="Disordered" evidence="1">
    <location>
        <begin position="435"/>
        <end position="502"/>
    </location>
</feature>
<evidence type="ECO:0000256" key="1">
    <source>
        <dbReference type="SAM" id="MobiDB-lite"/>
    </source>
</evidence>
<proteinExistence type="predicted"/>
<feature type="region of interest" description="Disordered" evidence="1">
    <location>
        <begin position="231"/>
        <end position="375"/>
    </location>
</feature>
<evidence type="ECO:0000313" key="3">
    <source>
        <dbReference type="Proteomes" id="UP000283895"/>
    </source>
</evidence>
<dbReference type="Proteomes" id="UP000283895">
    <property type="component" value="Unassembled WGS sequence"/>
</dbReference>
<reference evidence="2 3" key="1">
    <citation type="submission" date="2015-09" db="EMBL/GenBank/DDBJ databases">
        <title>Host preference determinants of Valsa canker pathogens revealed by comparative genomics.</title>
        <authorList>
            <person name="Yin Z."/>
            <person name="Huang L."/>
        </authorList>
    </citation>
    <scope>NUCLEOTIDE SEQUENCE [LARGE SCALE GENOMIC DNA]</scope>
    <source>
        <strain evidence="2 3">03-1</strain>
    </source>
</reference>
<feature type="compositionally biased region" description="Low complexity" evidence="1">
    <location>
        <begin position="145"/>
        <end position="154"/>
    </location>
</feature>
<protein>
    <submittedName>
        <fullName evidence="2">Uncharacterized protein</fullName>
    </submittedName>
</protein>
<feature type="compositionally biased region" description="Low complexity" evidence="1">
    <location>
        <begin position="123"/>
        <end position="138"/>
    </location>
</feature>
<comment type="caution">
    <text evidence="2">The sequence shown here is derived from an EMBL/GenBank/DDBJ whole genome shotgun (WGS) entry which is preliminary data.</text>
</comment>